<dbReference type="Pfam" id="PF04306">
    <property type="entry name" value="DUF456"/>
    <property type="match status" value="1"/>
</dbReference>
<keyword evidence="3" id="KW-1185">Reference proteome</keyword>
<dbReference type="AlphaFoldDB" id="A0A6M2BR25"/>
<dbReference type="Proteomes" id="UP000472676">
    <property type="component" value="Unassembled WGS sequence"/>
</dbReference>
<protein>
    <submittedName>
        <fullName evidence="2">DUF456 domain-containing protein</fullName>
    </submittedName>
</protein>
<keyword evidence="1" id="KW-0812">Transmembrane</keyword>
<evidence type="ECO:0000256" key="1">
    <source>
        <dbReference type="SAM" id="Phobius"/>
    </source>
</evidence>
<organism evidence="2 3">
    <name type="scientific">Solimonas terrae</name>
    <dbReference type="NCBI Taxonomy" id="1396819"/>
    <lineage>
        <taxon>Bacteria</taxon>
        <taxon>Pseudomonadati</taxon>
        <taxon>Pseudomonadota</taxon>
        <taxon>Gammaproteobacteria</taxon>
        <taxon>Nevskiales</taxon>
        <taxon>Nevskiaceae</taxon>
        <taxon>Solimonas</taxon>
    </lineage>
</organism>
<dbReference type="RefSeq" id="WP_166255298.1">
    <property type="nucleotide sequence ID" value="NZ_JAAMOW010000004.1"/>
</dbReference>
<dbReference type="PANTHER" id="PTHR39165">
    <property type="entry name" value="IG HYPOTHETICAL 17883"/>
    <property type="match status" value="1"/>
</dbReference>
<comment type="caution">
    <text evidence="2">The sequence shown here is derived from an EMBL/GenBank/DDBJ whole genome shotgun (WGS) entry which is preliminary data.</text>
</comment>
<feature type="transmembrane region" description="Helical" evidence="1">
    <location>
        <begin position="96"/>
        <end position="121"/>
    </location>
</feature>
<evidence type="ECO:0000313" key="2">
    <source>
        <dbReference type="EMBL" id="NGY04938.1"/>
    </source>
</evidence>
<feature type="transmembrane region" description="Helical" evidence="1">
    <location>
        <begin position="12"/>
        <end position="44"/>
    </location>
</feature>
<gene>
    <name evidence="2" type="ORF">G7Y85_09180</name>
</gene>
<dbReference type="PANTHER" id="PTHR39165:SF1">
    <property type="entry name" value="DUF456 DOMAIN-CONTAINING PROTEIN"/>
    <property type="match status" value="1"/>
</dbReference>
<name>A0A6M2BR25_9GAMM</name>
<sequence>MNSLWPVLSTLIAIALIVAGLLGTLLPIIPGAPLVFFGLWLIALTDHYRHVGWPTLTLLGAVVIVTVIVDFVASALGAKKVGASPQAVTGALLGSIVGAFLGIPGLLLGPFVGAVVGELVAQRRVERAATVGLATWLGLLAGSIAKLALCLTMLLIFAFAWWL</sequence>
<feature type="transmembrane region" description="Helical" evidence="1">
    <location>
        <begin position="56"/>
        <end position="76"/>
    </location>
</feature>
<keyword evidence="1" id="KW-1133">Transmembrane helix</keyword>
<dbReference type="EMBL" id="JAAMOW010000004">
    <property type="protein sequence ID" value="NGY04938.1"/>
    <property type="molecule type" value="Genomic_DNA"/>
</dbReference>
<dbReference type="InterPro" id="IPR007403">
    <property type="entry name" value="DUF456"/>
</dbReference>
<accession>A0A6M2BR25</accession>
<keyword evidence="1" id="KW-0472">Membrane</keyword>
<proteinExistence type="predicted"/>
<evidence type="ECO:0000313" key="3">
    <source>
        <dbReference type="Proteomes" id="UP000472676"/>
    </source>
</evidence>
<reference evidence="2 3" key="1">
    <citation type="journal article" date="2014" name="Int. J. Syst. Evol. Microbiol.">
        <title>Solimonas terrae sp. nov., isolated from soil.</title>
        <authorList>
            <person name="Kim S.J."/>
            <person name="Moon J.Y."/>
            <person name="Weon H.Y."/>
            <person name="Ahn J.H."/>
            <person name="Chen W.M."/>
            <person name="Kwon S.W."/>
        </authorList>
    </citation>
    <scope>NUCLEOTIDE SEQUENCE [LARGE SCALE GENOMIC DNA]</scope>
    <source>
        <strain evidence="2 3">KIS83-12</strain>
    </source>
</reference>
<feature type="transmembrane region" description="Helical" evidence="1">
    <location>
        <begin position="133"/>
        <end position="162"/>
    </location>
</feature>